<accession>A0A915KH36</accession>
<dbReference type="AlphaFoldDB" id="A0A915KH36"/>
<name>A0A915KH36_ROMCU</name>
<protein>
    <submittedName>
        <fullName evidence="2">Uncharacterized protein</fullName>
    </submittedName>
</protein>
<dbReference type="WBParaSite" id="nRc.2.0.1.t38042-RA">
    <property type="protein sequence ID" value="nRc.2.0.1.t38042-RA"/>
    <property type="gene ID" value="nRc.2.0.1.g38042"/>
</dbReference>
<keyword evidence="1" id="KW-1185">Reference proteome</keyword>
<dbReference type="Proteomes" id="UP000887565">
    <property type="component" value="Unplaced"/>
</dbReference>
<evidence type="ECO:0000313" key="1">
    <source>
        <dbReference type="Proteomes" id="UP000887565"/>
    </source>
</evidence>
<organism evidence="1 2">
    <name type="scientific">Romanomermis culicivorax</name>
    <name type="common">Nematode worm</name>
    <dbReference type="NCBI Taxonomy" id="13658"/>
    <lineage>
        <taxon>Eukaryota</taxon>
        <taxon>Metazoa</taxon>
        <taxon>Ecdysozoa</taxon>
        <taxon>Nematoda</taxon>
        <taxon>Enoplea</taxon>
        <taxon>Dorylaimia</taxon>
        <taxon>Mermithida</taxon>
        <taxon>Mermithoidea</taxon>
        <taxon>Mermithidae</taxon>
        <taxon>Romanomermis</taxon>
    </lineage>
</organism>
<sequence>MTLNDGRNLESSVICVLAVVKAKKCDRLQFGSGWRQLQDLQPVAYVMPEAKYFFGNSRRTHLYLPFSTERNVTKPKLKADKFSDFHVLKYWKTIKIIII</sequence>
<proteinExistence type="predicted"/>
<evidence type="ECO:0000313" key="2">
    <source>
        <dbReference type="WBParaSite" id="nRc.2.0.1.t38042-RA"/>
    </source>
</evidence>
<reference evidence="2" key="1">
    <citation type="submission" date="2022-11" db="UniProtKB">
        <authorList>
            <consortium name="WormBaseParasite"/>
        </authorList>
    </citation>
    <scope>IDENTIFICATION</scope>
</reference>